<dbReference type="EMBL" id="BDQV01004760">
    <property type="protein sequence ID" value="GAY34763.1"/>
    <property type="molecule type" value="Genomic_DNA"/>
</dbReference>
<evidence type="ECO:0000313" key="1">
    <source>
        <dbReference type="EMBL" id="GAY34763.1"/>
    </source>
</evidence>
<name>A0A2H5N3D4_CITUN</name>
<comment type="caution">
    <text evidence="1">The sequence shown here is derived from an EMBL/GenBank/DDBJ whole genome shotgun (WGS) entry which is preliminary data.</text>
</comment>
<sequence>MEIISQYHIEFTNLKIITKQVPKEIISSYPDLNGRAMTYYLGNVTPRSYTDRQGNTISYLIISVHA</sequence>
<dbReference type="Proteomes" id="UP000236630">
    <property type="component" value="Unassembled WGS sequence"/>
</dbReference>
<reference evidence="1 2" key="1">
    <citation type="journal article" date="2017" name="Front. Genet.">
        <title>Draft sequencing of the heterozygous diploid genome of Satsuma (Citrus unshiu Marc.) using a hybrid assembly approach.</title>
        <authorList>
            <person name="Shimizu T."/>
            <person name="Tanizawa Y."/>
            <person name="Mochizuki T."/>
            <person name="Nagasaki H."/>
            <person name="Yoshioka T."/>
            <person name="Toyoda A."/>
            <person name="Fujiyama A."/>
            <person name="Kaminuma E."/>
            <person name="Nakamura Y."/>
        </authorList>
    </citation>
    <scope>NUCLEOTIDE SEQUENCE [LARGE SCALE GENOMIC DNA]</scope>
    <source>
        <strain evidence="2">cv. Miyagawa wase</strain>
    </source>
</reference>
<organism evidence="1 2">
    <name type="scientific">Citrus unshiu</name>
    <name type="common">Satsuma mandarin</name>
    <name type="synonym">Citrus nobilis var. unshiu</name>
    <dbReference type="NCBI Taxonomy" id="55188"/>
    <lineage>
        <taxon>Eukaryota</taxon>
        <taxon>Viridiplantae</taxon>
        <taxon>Streptophyta</taxon>
        <taxon>Embryophyta</taxon>
        <taxon>Tracheophyta</taxon>
        <taxon>Spermatophyta</taxon>
        <taxon>Magnoliopsida</taxon>
        <taxon>eudicotyledons</taxon>
        <taxon>Gunneridae</taxon>
        <taxon>Pentapetalae</taxon>
        <taxon>rosids</taxon>
        <taxon>malvids</taxon>
        <taxon>Sapindales</taxon>
        <taxon>Rutaceae</taxon>
        <taxon>Aurantioideae</taxon>
        <taxon>Citrus</taxon>
    </lineage>
</organism>
<dbReference type="AlphaFoldDB" id="A0A2H5N3D4"/>
<protein>
    <submittedName>
        <fullName evidence="1">Uncharacterized protein</fullName>
    </submittedName>
</protein>
<accession>A0A2H5N3D4</accession>
<proteinExistence type="predicted"/>
<keyword evidence="2" id="KW-1185">Reference proteome</keyword>
<evidence type="ECO:0000313" key="2">
    <source>
        <dbReference type="Proteomes" id="UP000236630"/>
    </source>
</evidence>
<gene>
    <name evidence="1" type="ORF">CUMW_284650</name>
</gene>